<evidence type="ECO:0000256" key="1">
    <source>
        <dbReference type="SAM" id="MobiDB-lite"/>
    </source>
</evidence>
<dbReference type="Proteomes" id="UP001642464">
    <property type="component" value="Unassembled WGS sequence"/>
</dbReference>
<feature type="compositionally biased region" description="Low complexity" evidence="1">
    <location>
        <begin position="11"/>
        <end position="22"/>
    </location>
</feature>
<keyword evidence="3" id="KW-1185">Reference proteome</keyword>
<protein>
    <submittedName>
        <fullName evidence="2">Uncharacterized protein</fullName>
    </submittedName>
</protein>
<reference evidence="2 3" key="1">
    <citation type="submission" date="2024-02" db="EMBL/GenBank/DDBJ databases">
        <authorList>
            <person name="Chen Y."/>
            <person name="Shah S."/>
            <person name="Dougan E. K."/>
            <person name="Thang M."/>
            <person name="Chan C."/>
        </authorList>
    </citation>
    <scope>NUCLEOTIDE SEQUENCE [LARGE SCALE GENOMIC DNA]</scope>
</reference>
<accession>A0ABP0LQF0</accession>
<name>A0ABP0LQF0_9DINO</name>
<feature type="region of interest" description="Disordered" evidence="1">
    <location>
        <begin position="1"/>
        <end position="73"/>
    </location>
</feature>
<organism evidence="2 3">
    <name type="scientific">Durusdinium trenchii</name>
    <dbReference type="NCBI Taxonomy" id="1381693"/>
    <lineage>
        <taxon>Eukaryota</taxon>
        <taxon>Sar</taxon>
        <taxon>Alveolata</taxon>
        <taxon>Dinophyceae</taxon>
        <taxon>Suessiales</taxon>
        <taxon>Symbiodiniaceae</taxon>
        <taxon>Durusdinium</taxon>
    </lineage>
</organism>
<feature type="non-terminal residue" evidence="2">
    <location>
        <position position="73"/>
    </location>
</feature>
<gene>
    <name evidence="2" type="ORF">SCF082_LOCUS23455</name>
</gene>
<comment type="caution">
    <text evidence="2">The sequence shown here is derived from an EMBL/GenBank/DDBJ whole genome shotgun (WGS) entry which is preliminary data.</text>
</comment>
<proteinExistence type="predicted"/>
<evidence type="ECO:0000313" key="2">
    <source>
        <dbReference type="EMBL" id="CAK9040269.1"/>
    </source>
</evidence>
<feature type="non-terminal residue" evidence="2">
    <location>
        <position position="1"/>
    </location>
</feature>
<evidence type="ECO:0000313" key="3">
    <source>
        <dbReference type="Proteomes" id="UP001642464"/>
    </source>
</evidence>
<sequence>ASPFLPARPCGGSSWASPSAPSRQTWSPRVLPPSASSCGGIAARPVGSVNGANTPSSPMPLVPNGNEWTEPVS</sequence>
<dbReference type="EMBL" id="CAXAMM010017025">
    <property type="protein sequence ID" value="CAK9040269.1"/>
    <property type="molecule type" value="Genomic_DNA"/>
</dbReference>